<organism evidence="1 2">
    <name type="scientific">Aspergillus tanneri</name>
    <dbReference type="NCBI Taxonomy" id="1220188"/>
    <lineage>
        <taxon>Eukaryota</taxon>
        <taxon>Fungi</taxon>
        <taxon>Dikarya</taxon>
        <taxon>Ascomycota</taxon>
        <taxon>Pezizomycotina</taxon>
        <taxon>Eurotiomycetes</taxon>
        <taxon>Eurotiomycetidae</taxon>
        <taxon>Eurotiales</taxon>
        <taxon>Aspergillaceae</taxon>
        <taxon>Aspergillus</taxon>
        <taxon>Aspergillus subgen. Circumdati</taxon>
    </lineage>
</organism>
<name>A0A4S3JUS4_9EURO</name>
<dbReference type="AlphaFoldDB" id="A0A4S3JUS4"/>
<evidence type="ECO:0000313" key="2">
    <source>
        <dbReference type="Proteomes" id="UP000308092"/>
    </source>
</evidence>
<evidence type="ECO:0000313" key="1">
    <source>
        <dbReference type="EMBL" id="THC99131.1"/>
    </source>
</evidence>
<sequence length="58" mass="6910">MAKQTAMADKQMLSFDAAHFRRQLQFLQTNQRSFDWTKVNSLECIFELSELILIWSIE</sequence>
<reference evidence="1 2" key="1">
    <citation type="submission" date="2019-03" db="EMBL/GenBank/DDBJ databases">
        <title>The genome sequence of a newly discovered highly antifungal drug resistant Aspergillus species, Aspergillus tanneri NIH 1004.</title>
        <authorList>
            <person name="Mounaud S."/>
            <person name="Singh I."/>
            <person name="Joardar V."/>
            <person name="Pakala S."/>
            <person name="Pakala S."/>
            <person name="Venepally P."/>
            <person name="Hoover J."/>
            <person name="Nierman W."/>
            <person name="Chung J."/>
            <person name="Losada L."/>
        </authorList>
    </citation>
    <scope>NUCLEOTIDE SEQUENCE [LARGE SCALE GENOMIC DNA]</scope>
    <source>
        <strain evidence="1 2">NIH1004</strain>
    </source>
</reference>
<gene>
    <name evidence="1" type="ORF">EYZ11_001382</name>
</gene>
<dbReference type="Proteomes" id="UP000308092">
    <property type="component" value="Unassembled WGS sequence"/>
</dbReference>
<dbReference type="EMBL" id="SOSA01000025">
    <property type="protein sequence ID" value="THC99131.1"/>
    <property type="molecule type" value="Genomic_DNA"/>
</dbReference>
<dbReference type="VEuPathDB" id="FungiDB:EYZ11_001382"/>
<accession>A0A4S3JUS4</accession>
<proteinExistence type="predicted"/>
<comment type="caution">
    <text evidence="1">The sequence shown here is derived from an EMBL/GenBank/DDBJ whole genome shotgun (WGS) entry which is preliminary data.</text>
</comment>
<protein>
    <submittedName>
        <fullName evidence="1">Uncharacterized protein</fullName>
    </submittedName>
</protein>
<keyword evidence="2" id="KW-1185">Reference proteome</keyword>